<dbReference type="GO" id="GO:0035098">
    <property type="term" value="C:ESC/E(Z) complex"/>
    <property type="evidence" value="ECO:0007669"/>
    <property type="project" value="TreeGrafter"/>
</dbReference>
<dbReference type="EMBL" id="REGN01004264">
    <property type="protein sequence ID" value="RNA18313.1"/>
    <property type="molecule type" value="Genomic_DNA"/>
</dbReference>
<evidence type="ECO:0000256" key="3">
    <source>
        <dbReference type="PROSITE-ProRule" id="PRU00042"/>
    </source>
</evidence>
<gene>
    <name evidence="6" type="ORF">BpHYR1_039034</name>
</gene>
<dbReference type="SUPFAM" id="SSF57667">
    <property type="entry name" value="beta-beta-alpha zinc fingers"/>
    <property type="match status" value="1"/>
</dbReference>
<keyword evidence="3" id="KW-0479">Metal-binding</keyword>
<dbReference type="PROSITE" id="PS50157">
    <property type="entry name" value="ZINC_FINGER_C2H2_2"/>
    <property type="match status" value="1"/>
</dbReference>
<feature type="compositionally biased region" description="Low complexity" evidence="4">
    <location>
        <begin position="112"/>
        <end position="123"/>
    </location>
</feature>
<proteinExistence type="inferred from homology"/>
<dbReference type="Proteomes" id="UP000276133">
    <property type="component" value="Unassembled WGS sequence"/>
</dbReference>
<feature type="compositionally biased region" description="Polar residues" evidence="4">
    <location>
        <begin position="75"/>
        <end position="89"/>
    </location>
</feature>
<dbReference type="PANTHER" id="PTHR46541:SF1">
    <property type="entry name" value="ZINC FINGER PROTEIN AEBP2"/>
    <property type="match status" value="1"/>
</dbReference>
<dbReference type="GO" id="GO:0006357">
    <property type="term" value="P:regulation of transcription by RNA polymerase II"/>
    <property type="evidence" value="ECO:0007669"/>
    <property type="project" value="TreeGrafter"/>
</dbReference>
<evidence type="ECO:0000313" key="6">
    <source>
        <dbReference type="EMBL" id="RNA18313.1"/>
    </source>
</evidence>
<keyword evidence="1" id="KW-0156">Chromatin regulator</keyword>
<accession>A0A3M7R3Z5</accession>
<protein>
    <submittedName>
        <fullName evidence="6">Zinc finger jing-like</fullName>
    </submittedName>
</protein>
<dbReference type="InterPro" id="IPR052130">
    <property type="entry name" value="AEBP2/jing_C2H2-ZnF"/>
</dbReference>
<dbReference type="PROSITE" id="PS00028">
    <property type="entry name" value="ZINC_FINGER_C2H2_1"/>
    <property type="match status" value="1"/>
</dbReference>
<dbReference type="GO" id="GO:0008270">
    <property type="term" value="F:zinc ion binding"/>
    <property type="evidence" value="ECO:0007669"/>
    <property type="project" value="UniProtKB-KW"/>
</dbReference>
<dbReference type="SMART" id="SM00355">
    <property type="entry name" value="ZnF_C2H2"/>
    <property type="match status" value="2"/>
</dbReference>
<feature type="domain" description="C2H2-type" evidence="5">
    <location>
        <begin position="233"/>
        <end position="262"/>
    </location>
</feature>
<evidence type="ECO:0000259" key="5">
    <source>
        <dbReference type="PROSITE" id="PS50157"/>
    </source>
</evidence>
<name>A0A3M7R3Z5_BRAPC</name>
<keyword evidence="3" id="KW-0863">Zinc-finger</keyword>
<feature type="region of interest" description="Disordered" evidence="4">
    <location>
        <begin position="107"/>
        <end position="126"/>
    </location>
</feature>
<dbReference type="STRING" id="10195.A0A3M7R3Z5"/>
<dbReference type="PANTHER" id="PTHR46541">
    <property type="entry name" value="ZINC FINGER PROTEIN AEBP2"/>
    <property type="match status" value="1"/>
</dbReference>
<feature type="compositionally biased region" description="Polar residues" evidence="4">
    <location>
        <begin position="57"/>
        <end position="68"/>
    </location>
</feature>
<comment type="similarity">
    <text evidence="2">Belongs to the AEBP2/jing C2H2-type zinc-finger family.</text>
</comment>
<dbReference type="InterPro" id="IPR013087">
    <property type="entry name" value="Znf_C2H2_type"/>
</dbReference>
<reference evidence="6 7" key="1">
    <citation type="journal article" date="2018" name="Sci. Rep.">
        <title>Genomic signatures of local adaptation to the degree of environmental predictability in rotifers.</title>
        <authorList>
            <person name="Franch-Gras L."/>
            <person name="Hahn C."/>
            <person name="Garcia-Roger E.M."/>
            <person name="Carmona M.J."/>
            <person name="Serra M."/>
            <person name="Gomez A."/>
        </authorList>
    </citation>
    <scope>NUCLEOTIDE SEQUENCE [LARGE SCALE GENOMIC DNA]</scope>
    <source>
        <strain evidence="6">HYR1</strain>
    </source>
</reference>
<dbReference type="OrthoDB" id="9984614at2759"/>
<organism evidence="6 7">
    <name type="scientific">Brachionus plicatilis</name>
    <name type="common">Marine rotifer</name>
    <name type="synonym">Brachionus muelleri</name>
    <dbReference type="NCBI Taxonomy" id="10195"/>
    <lineage>
        <taxon>Eukaryota</taxon>
        <taxon>Metazoa</taxon>
        <taxon>Spiralia</taxon>
        <taxon>Gnathifera</taxon>
        <taxon>Rotifera</taxon>
        <taxon>Eurotatoria</taxon>
        <taxon>Monogononta</taxon>
        <taxon>Pseudotrocha</taxon>
        <taxon>Ploima</taxon>
        <taxon>Brachionidae</taxon>
        <taxon>Brachionus</taxon>
    </lineage>
</organism>
<comment type="caution">
    <text evidence="6">The sequence shown here is derived from an EMBL/GenBank/DDBJ whole genome shotgun (WGS) entry which is preliminary data.</text>
</comment>
<dbReference type="Gene3D" id="3.30.160.60">
    <property type="entry name" value="Classic Zinc Finger"/>
    <property type="match status" value="2"/>
</dbReference>
<evidence type="ECO:0000256" key="4">
    <source>
        <dbReference type="SAM" id="MobiDB-lite"/>
    </source>
</evidence>
<evidence type="ECO:0000256" key="2">
    <source>
        <dbReference type="ARBA" id="ARBA00037930"/>
    </source>
</evidence>
<evidence type="ECO:0000313" key="7">
    <source>
        <dbReference type="Proteomes" id="UP000276133"/>
    </source>
</evidence>
<keyword evidence="3" id="KW-0862">Zinc</keyword>
<evidence type="ECO:0000256" key="1">
    <source>
        <dbReference type="ARBA" id="ARBA00022853"/>
    </source>
</evidence>
<keyword evidence="7" id="KW-1185">Reference proteome</keyword>
<sequence length="360" mass="40197">MSSGKKRMQIGYGKALRKAKYRRMSSSGITASSESNSSVQLSTSASISELVLDSIKGSPTPSITSDSLISDDMGSASNKSCMDSNQTCHQSPSIMSICSSDDEKTKNLSQYSNSASNESLNSNKRITRNTSRLLEASSLSLNESSSASSLTSHQDETEPNRKRCCWHRCRFSIDADKTNDQLIEHVKNKHILSQKNNKKFNCLWKDCKFYEKSSTSFMWLERHVIDHIDSRPYYCVFSGCNRKFRTQAELSRHCDLHFNTSNTSNNSNSLTAQLNTINGPLRTSPVKNRQQKHIILNTAKKALIHNIKHKNKSCSELSELNGNLASSDTNLIDGSSHGFISEKSKSSSNLLNQQVSFVFY</sequence>
<dbReference type="GO" id="GO:0006325">
    <property type="term" value="P:chromatin organization"/>
    <property type="evidence" value="ECO:0007669"/>
    <property type="project" value="UniProtKB-KW"/>
</dbReference>
<dbReference type="AlphaFoldDB" id="A0A3M7R3Z5"/>
<feature type="region of interest" description="Disordered" evidence="4">
    <location>
        <begin position="55"/>
        <end position="89"/>
    </location>
</feature>
<dbReference type="InterPro" id="IPR036236">
    <property type="entry name" value="Znf_C2H2_sf"/>
</dbReference>